<evidence type="ECO:0000313" key="3">
    <source>
        <dbReference type="Proteomes" id="UP000789739"/>
    </source>
</evidence>
<keyword evidence="3" id="KW-1185">Reference proteome</keyword>
<protein>
    <submittedName>
        <fullName evidence="2">10709_t:CDS:1</fullName>
    </submittedName>
</protein>
<accession>A0A9N8YY63</accession>
<reference evidence="2" key="1">
    <citation type="submission" date="2021-06" db="EMBL/GenBank/DDBJ databases">
        <authorList>
            <person name="Kallberg Y."/>
            <person name="Tangrot J."/>
            <person name="Rosling A."/>
        </authorList>
    </citation>
    <scope>NUCLEOTIDE SEQUENCE</scope>
    <source>
        <strain evidence="2">BR232B</strain>
    </source>
</reference>
<evidence type="ECO:0000313" key="2">
    <source>
        <dbReference type="EMBL" id="CAG8457639.1"/>
    </source>
</evidence>
<dbReference type="AlphaFoldDB" id="A0A9N8YY63"/>
<feature type="region of interest" description="Disordered" evidence="1">
    <location>
        <begin position="1"/>
        <end position="25"/>
    </location>
</feature>
<dbReference type="Proteomes" id="UP000789739">
    <property type="component" value="Unassembled WGS sequence"/>
</dbReference>
<feature type="compositionally biased region" description="Polar residues" evidence="1">
    <location>
        <begin position="16"/>
        <end position="25"/>
    </location>
</feature>
<gene>
    <name evidence="2" type="ORF">PBRASI_LOCUS403</name>
</gene>
<evidence type="ECO:0000256" key="1">
    <source>
        <dbReference type="SAM" id="MobiDB-lite"/>
    </source>
</evidence>
<name>A0A9N8YY63_9GLOM</name>
<sequence length="88" mass="10362">MSPSPESRTARERTQKMNQKTQASRINSCGDTDRLFYTFLTAMQVPYRRRHDRSLCFMILESTKRFAIVHFTVDHQGRFAAEYRKGKA</sequence>
<comment type="caution">
    <text evidence="2">The sequence shown here is derived from an EMBL/GenBank/DDBJ whole genome shotgun (WGS) entry which is preliminary data.</text>
</comment>
<organism evidence="2 3">
    <name type="scientific">Paraglomus brasilianum</name>
    <dbReference type="NCBI Taxonomy" id="144538"/>
    <lineage>
        <taxon>Eukaryota</taxon>
        <taxon>Fungi</taxon>
        <taxon>Fungi incertae sedis</taxon>
        <taxon>Mucoromycota</taxon>
        <taxon>Glomeromycotina</taxon>
        <taxon>Glomeromycetes</taxon>
        <taxon>Paraglomerales</taxon>
        <taxon>Paraglomeraceae</taxon>
        <taxon>Paraglomus</taxon>
    </lineage>
</organism>
<dbReference type="EMBL" id="CAJVPI010000019">
    <property type="protein sequence ID" value="CAG8457639.1"/>
    <property type="molecule type" value="Genomic_DNA"/>
</dbReference>
<proteinExistence type="predicted"/>